<evidence type="ECO:0000256" key="1">
    <source>
        <dbReference type="SAM" id="MobiDB-lite"/>
    </source>
</evidence>
<sequence>MGGEGVKPVESLRSGMPEQQLETMEPNPAWDAEAYEATVEAWRRVADDVTVKVWGGDWCGDCRGQLPDFAAALEAAGVDDVEHYPVEREDGEKYGPGVEEYGIELIPTVVVEDADGNELARFVEEEDRPIAVWLAERLDEIEASA</sequence>
<proteinExistence type="predicted"/>
<dbReference type="Gene3D" id="3.40.30.10">
    <property type="entry name" value="Glutaredoxin"/>
    <property type="match status" value="1"/>
</dbReference>
<evidence type="ECO:0000313" key="3">
    <source>
        <dbReference type="EMBL" id="GAA0301262.1"/>
    </source>
</evidence>
<dbReference type="EMBL" id="BAAABL010000042">
    <property type="protein sequence ID" value="GAA0301262.1"/>
    <property type="molecule type" value="Genomic_DNA"/>
</dbReference>
<dbReference type="AlphaFoldDB" id="A0AAV3S837"/>
<name>A0AAV3S837_9EURY</name>
<dbReference type="CDD" id="cd02947">
    <property type="entry name" value="TRX_family"/>
    <property type="match status" value="1"/>
</dbReference>
<evidence type="ECO:0000313" key="4">
    <source>
        <dbReference type="Proteomes" id="UP001500837"/>
    </source>
</evidence>
<dbReference type="SUPFAM" id="SSF52833">
    <property type="entry name" value="Thioredoxin-like"/>
    <property type="match status" value="1"/>
</dbReference>
<dbReference type="Pfam" id="PF14595">
    <property type="entry name" value="Thioredoxin_9"/>
    <property type="match status" value="1"/>
</dbReference>
<evidence type="ECO:0000259" key="2">
    <source>
        <dbReference type="PROSITE" id="PS51352"/>
    </source>
</evidence>
<feature type="domain" description="Thioredoxin" evidence="2">
    <location>
        <begin position="21"/>
        <end position="143"/>
    </location>
</feature>
<dbReference type="PROSITE" id="PS51352">
    <property type="entry name" value="THIOREDOXIN_2"/>
    <property type="match status" value="1"/>
</dbReference>
<dbReference type="InterPro" id="IPR013766">
    <property type="entry name" value="Thioredoxin_domain"/>
</dbReference>
<gene>
    <name evidence="3" type="ORF">GCM10009066_14270</name>
</gene>
<keyword evidence="4" id="KW-1185">Reference proteome</keyword>
<reference evidence="3 4" key="1">
    <citation type="journal article" date="2019" name="Int. J. Syst. Evol. Microbiol.">
        <title>The Global Catalogue of Microorganisms (GCM) 10K type strain sequencing project: providing services to taxonomists for standard genome sequencing and annotation.</title>
        <authorList>
            <consortium name="The Broad Institute Genomics Platform"/>
            <consortium name="The Broad Institute Genome Sequencing Center for Infectious Disease"/>
            <person name="Wu L."/>
            <person name="Ma J."/>
        </authorList>
    </citation>
    <scope>NUCLEOTIDE SEQUENCE [LARGE SCALE GENOMIC DNA]</scope>
    <source>
        <strain evidence="3 4">JCM 16330</strain>
    </source>
</reference>
<accession>A0AAV3S837</accession>
<organism evidence="3 4">
    <name type="scientific">Halarchaeum salinum</name>
    <dbReference type="NCBI Taxonomy" id="489912"/>
    <lineage>
        <taxon>Archaea</taxon>
        <taxon>Methanobacteriati</taxon>
        <taxon>Methanobacteriota</taxon>
        <taxon>Stenosarchaea group</taxon>
        <taxon>Halobacteria</taxon>
        <taxon>Halobacteriales</taxon>
        <taxon>Halobacteriaceae</taxon>
    </lineage>
</organism>
<dbReference type="InterPro" id="IPR036249">
    <property type="entry name" value="Thioredoxin-like_sf"/>
</dbReference>
<dbReference type="Proteomes" id="UP001500837">
    <property type="component" value="Unassembled WGS sequence"/>
</dbReference>
<feature type="region of interest" description="Disordered" evidence="1">
    <location>
        <begin position="1"/>
        <end position="29"/>
    </location>
</feature>
<comment type="caution">
    <text evidence="3">The sequence shown here is derived from an EMBL/GenBank/DDBJ whole genome shotgun (WGS) entry which is preliminary data.</text>
</comment>
<protein>
    <submittedName>
        <fullName evidence="3">Thioredoxin family protein</fullName>
    </submittedName>
</protein>